<dbReference type="InterPro" id="IPR003607">
    <property type="entry name" value="HD/PDEase_dom"/>
</dbReference>
<gene>
    <name evidence="2" type="ORF">COX64_01545</name>
</gene>
<dbReference type="InterPro" id="IPR006674">
    <property type="entry name" value="HD_domain"/>
</dbReference>
<evidence type="ECO:0000313" key="2">
    <source>
        <dbReference type="EMBL" id="PJA14823.1"/>
    </source>
</evidence>
<dbReference type="Proteomes" id="UP000228952">
    <property type="component" value="Unassembled WGS sequence"/>
</dbReference>
<accession>A0A2M7W2H4</accession>
<evidence type="ECO:0000313" key="3">
    <source>
        <dbReference type="Proteomes" id="UP000228952"/>
    </source>
</evidence>
<dbReference type="Gene3D" id="1.10.3210.10">
    <property type="entry name" value="Hypothetical protein af1432"/>
    <property type="match status" value="1"/>
</dbReference>
<dbReference type="CDD" id="cd00077">
    <property type="entry name" value="HDc"/>
    <property type="match status" value="1"/>
</dbReference>
<protein>
    <recommendedName>
        <fullName evidence="1">HD/PDEase domain-containing protein</fullName>
    </recommendedName>
</protein>
<dbReference type="AlphaFoldDB" id="A0A2M7W2H4"/>
<comment type="caution">
    <text evidence="2">The sequence shown here is derived from an EMBL/GenBank/DDBJ whole genome shotgun (WGS) entry which is preliminary data.</text>
</comment>
<feature type="domain" description="HD/PDEase" evidence="1">
    <location>
        <begin position="54"/>
        <end position="243"/>
    </location>
</feature>
<sequence>MLQEIESARDVLTNDQRAIARELTAYVWEYYSNLEEPIVPLSRIARLSQPKDVHEFPVDEHSKTVGLLTAQLLGSDPIEPLRAEEFPFFSQLKESIPFEELRGSQDPEHKLWIEIYDSCRILARAMSLSSDEKDVLVLAGYLHDIGKYLPKKMLEAYDHDLAGIILLQTMSKKRGGSVSDSTVESLEQVYLGYNLLISFFMKKDITASVLDFAFGHHYIQTALIVHVADELGRGWNFEDDTEKAVTLRMQKLSKMKQLVEYNIKLIASKNAEHSPK</sequence>
<organism evidence="2 3">
    <name type="scientific">Candidatus Dojkabacteria bacterium CG_4_10_14_0_2_um_filter_Dojkabacteria_WS6_41_15</name>
    <dbReference type="NCBI Taxonomy" id="2014249"/>
    <lineage>
        <taxon>Bacteria</taxon>
        <taxon>Candidatus Dojkabacteria</taxon>
    </lineage>
</organism>
<reference evidence="3" key="1">
    <citation type="submission" date="2017-09" db="EMBL/GenBank/DDBJ databases">
        <title>Depth-based differentiation of microbial function through sediment-hosted aquifers and enrichment of novel symbionts in the deep terrestrial subsurface.</title>
        <authorList>
            <person name="Probst A.J."/>
            <person name="Ladd B."/>
            <person name="Jarett J.K."/>
            <person name="Geller-Mcgrath D.E."/>
            <person name="Sieber C.M.K."/>
            <person name="Emerson J.B."/>
            <person name="Anantharaman K."/>
            <person name="Thomas B.C."/>
            <person name="Malmstrom R."/>
            <person name="Stieglmeier M."/>
            <person name="Klingl A."/>
            <person name="Woyke T."/>
            <person name="Ryan C.M."/>
            <person name="Banfield J.F."/>
        </authorList>
    </citation>
    <scope>NUCLEOTIDE SEQUENCE [LARGE SCALE GENOMIC DNA]</scope>
</reference>
<name>A0A2M7W2H4_9BACT</name>
<evidence type="ECO:0000259" key="1">
    <source>
        <dbReference type="SMART" id="SM00471"/>
    </source>
</evidence>
<dbReference type="SMART" id="SM00471">
    <property type="entry name" value="HDc"/>
    <property type="match status" value="1"/>
</dbReference>
<dbReference type="EMBL" id="PFQB01000035">
    <property type="protein sequence ID" value="PJA14823.1"/>
    <property type="molecule type" value="Genomic_DNA"/>
</dbReference>
<dbReference type="SUPFAM" id="SSF109604">
    <property type="entry name" value="HD-domain/PDEase-like"/>
    <property type="match status" value="1"/>
</dbReference>
<proteinExistence type="predicted"/>
<dbReference type="Pfam" id="PF01966">
    <property type="entry name" value="HD"/>
    <property type="match status" value="1"/>
</dbReference>